<name>A0A2I2F9Y2_ASPCN</name>
<protein>
    <submittedName>
        <fullName evidence="2">Uncharacterized protein</fullName>
    </submittedName>
</protein>
<dbReference type="AlphaFoldDB" id="A0A2I2F9Y2"/>
<sequence>MPASKRDCTCGVEIFFFHFLSFLLLSLLLTYHRQRERIIQVREHVLQNPRLFNRLPLGRLSVDPTIIIGARVTNIGTTWTTICSRGA</sequence>
<keyword evidence="1" id="KW-0472">Membrane</keyword>
<gene>
    <name evidence="2" type="ORF">BDW47DRAFT_38066</name>
</gene>
<organism evidence="2 3">
    <name type="scientific">Aspergillus candidus</name>
    <dbReference type="NCBI Taxonomy" id="41067"/>
    <lineage>
        <taxon>Eukaryota</taxon>
        <taxon>Fungi</taxon>
        <taxon>Dikarya</taxon>
        <taxon>Ascomycota</taxon>
        <taxon>Pezizomycotina</taxon>
        <taxon>Eurotiomycetes</taxon>
        <taxon>Eurotiomycetidae</taxon>
        <taxon>Eurotiales</taxon>
        <taxon>Aspergillaceae</taxon>
        <taxon>Aspergillus</taxon>
        <taxon>Aspergillus subgen. Circumdati</taxon>
    </lineage>
</organism>
<dbReference type="Proteomes" id="UP000234585">
    <property type="component" value="Unassembled WGS sequence"/>
</dbReference>
<dbReference type="EMBL" id="KZ559143">
    <property type="protein sequence ID" value="PLB37440.1"/>
    <property type="molecule type" value="Genomic_DNA"/>
</dbReference>
<evidence type="ECO:0000313" key="2">
    <source>
        <dbReference type="EMBL" id="PLB37440.1"/>
    </source>
</evidence>
<reference evidence="2 3" key="1">
    <citation type="submission" date="2017-12" db="EMBL/GenBank/DDBJ databases">
        <authorList>
            <consortium name="DOE Joint Genome Institute"/>
            <person name="Haridas S."/>
            <person name="Kjaerbolling I."/>
            <person name="Vesth T.C."/>
            <person name="Frisvad J.C."/>
            <person name="Nybo J.L."/>
            <person name="Theobald S."/>
            <person name="Kuo A."/>
            <person name="Bowyer P."/>
            <person name="Matsuda Y."/>
            <person name="Mondo S."/>
            <person name="Lyhne E.K."/>
            <person name="Kogle M.E."/>
            <person name="Clum A."/>
            <person name="Lipzen A."/>
            <person name="Salamov A."/>
            <person name="Ngan C.Y."/>
            <person name="Daum C."/>
            <person name="Chiniquy J."/>
            <person name="Barry K."/>
            <person name="LaButti K."/>
            <person name="Simmons B.A."/>
            <person name="Magnuson J.K."/>
            <person name="Mortensen U.H."/>
            <person name="Larsen T.O."/>
            <person name="Grigoriev I.V."/>
            <person name="Baker S.E."/>
            <person name="Andersen M.R."/>
            <person name="Nordberg H.P."/>
            <person name="Cantor M.N."/>
            <person name="Hua S.X."/>
        </authorList>
    </citation>
    <scope>NUCLEOTIDE SEQUENCE [LARGE SCALE GENOMIC DNA]</scope>
    <source>
        <strain evidence="2 3">CBS 102.13</strain>
    </source>
</reference>
<keyword evidence="1" id="KW-1133">Transmembrane helix</keyword>
<dbReference type="GeneID" id="36526024"/>
<dbReference type="RefSeq" id="XP_024671452.1">
    <property type="nucleotide sequence ID" value="XM_024818864.1"/>
</dbReference>
<keyword evidence="1" id="KW-0812">Transmembrane</keyword>
<keyword evidence="3" id="KW-1185">Reference proteome</keyword>
<feature type="transmembrane region" description="Helical" evidence="1">
    <location>
        <begin position="14"/>
        <end position="32"/>
    </location>
</feature>
<evidence type="ECO:0000313" key="3">
    <source>
        <dbReference type="Proteomes" id="UP000234585"/>
    </source>
</evidence>
<evidence type="ECO:0000256" key="1">
    <source>
        <dbReference type="SAM" id="Phobius"/>
    </source>
</evidence>
<proteinExistence type="predicted"/>
<accession>A0A2I2F9Y2</accession>